<organism evidence="7 8">
    <name type="scientific">Trifolium subterraneum</name>
    <name type="common">Subterranean clover</name>
    <dbReference type="NCBI Taxonomy" id="3900"/>
    <lineage>
        <taxon>Eukaryota</taxon>
        <taxon>Viridiplantae</taxon>
        <taxon>Streptophyta</taxon>
        <taxon>Embryophyta</taxon>
        <taxon>Tracheophyta</taxon>
        <taxon>Spermatophyta</taxon>
        <taxon>Magnoliopsida</taxon>
        <taxon>eudicotyledons</taxon>
        <taxon>Gunneridae</taxon>
        <taxon>Pentapetalae</taxon>
        <taxon>rosids</taxon>
        <taxon>fabids</taxon>
        <taxon>Fabales</taxon>
        <taxon>Fabaceae</taxon>
        <taxon>Papilionoideae</taxon>
        <taxon>50 kb inversion clade</taxon>
        <taxon>NPAAA clade</taxon>
        <taxon>Hologalegina</taxon>
        <taxon>IRL clade</taxon>
        <taxon>Trifolieae</taxon>
        <taxon>Trifolium</taxon>
    </lineage>
</organism>
<reference evidence="8" key="1">
    <citation type="journal article" date="2017" name="Front. Plant Sci.">
        <title>Climate Clever Clovers: New Paradigm to Reduce the Environmental Footprint of Ruminants by Breeding Low Methanogenic Forages Utilizing Haplotype Variation.</title>
        <authorList>
            <person name="Kaur P."/>
            <person name="Appels R."/>
            <person name="Bayer P.E."/>
            <person name="Keeble-Gagnere G."/>
            <person name="Wang J."/>
            <person name="Hirakawa H."/>
            <person name="Shirasawa K."/>
            <person name="Vercoe P."/>
            <person name="Stefanova K."/>
            <person name="Durmic Z."/>
            <person name="Nichols P."/>
            <person name="Revell C."/>
            <person name="Isobe S.N."/>
            <person name="Edwards D."/>
            <person name="Erskine W."/>
        </authorList>
    </citation>
    <scope>NUCLEOTIDE SEQUENCE [LARGE SCALE GENOMIC DNA]</scope>
    <source>
        <strain evidence="8">cv. Daliak</strain>
    </source>
</reference>
<gene>
    <name evidence="7" type="ORF">TSUD_245270</name>
</gene>
<keyword evidence="4" id="KW-0804">Transcription</keyword>
<evidence type="ECO:0000256" key="1">
    <source>
        <dbReference type="ARBA" id="ARBA00004123"/>
    </source>
</evidence>
<protein>
    <recommendedName>
        <fullName evidence="6">WRKY domain-containing protein</fullName>
    </recommendedName>
</protein>
<keyword evidence="5" id="KW-0539">Nucleus</keyword>
<dbReference type="SMART" id="SM00774">
    <property type="entry name" value="WRKY"/>
    <property type="match status" value="1"/>
</dbReference>
<keyword evidence="8" id="KW-1185">Reference proteome</keyword>
<dbReference type="GO" id="GO:0043565">
    <property type="term" value="F:sequence-specific DNA binding"/>
    <property type="evidence" value="ECO:0007669"/>
    <property type="project" value="InterPro"/>
</dbReference>
<dbReference type="OrthoDB" id="2021064at2759"/>
<dbReference type="SUPFAM" id="SSF118290">
    <property type="entry name" value="WRKY DNA-binding domain"/>
    <property type="match status" value="1"/>
</dbReference>
<evidence type="ECO:0000313" key="7">
    <source>
        <dbReference type="EMBL" id="GAU43562.1"/>
    </source>
</evidence>
<dbReference type="InterPro" id="IPR044810">
    <property type="entry name" value="WRKY_plant"/>
</dbReference>
<evidence type="ECO:0000259" key="6">
    <source>
        <dbReference type="PROSITE" id="PS50811"/>
    </source>
</evidence>
<evidence type="ECO:0000256" key="2">
    <source>
        <dbReference type="ARBA" id="ARBA00023015"/>
    </source>
</evidence>
<dbReference type="PROSITE" id="PS50811">
    <property type="entry name" value="WRKY"/>
    <property type="match status" value="1"/>
</dbReference>
<dbReference type="Gene3D" id="2.20.25.80">
    <property type="entry name" value="WRKY domain"/>
    <property type="match status" value="1"/>
</dbReference>
<dbReference type="Proteomes" id="UP000242715">
    <property type="component" value="Unassembled WGS sequence"/>
</dbReference>
<comment type="subcellular location">
    <subcellularLocation>
        <location evidence="1">Nucleus</location>
    </subcellularLocation>
</comment>
<dbReference type="InterPro" id="IPR003657">
    <property type="entry name" value="WRKY_dom"/>
</dbReference>
<dbReference type="GO" id="GO:0005634">
    <property type="term" value="C:nucleus"/>
    <property type="evidence" value="ECO:0007669"/>
    <property type="project" value="UniProtKB-SubCell"/>
</dbReference>
<keyword evidence="2" id="KW-0805">Transcription regulation</keyword>
<dbReference type="EMBL" id="DF973980">
    <property type="protein sequence ID" value="GAU43562.1"/>
    <property type="molecule type" value="Genomic_DNA"/>
</dbReference>
<evidence type="ECO:0000256" key="4">
    <source>
        <dbReference type="ARBA" id="ARBA00023163"/>
    </source>
</evidence>
<dbReference type="Pfam" id="PF03106">
    <property type="entry name" value="WRKY"/>
    <property type="match status" value="1"/>
</dbReference>
<accession>A0A2Z6P4X6</accession>
<evidence type="ECO:0000256" key="5">
    <source>
        <dbReference type="ARBA" id="ARBA00023242"/>
    </source>
</evidence>
<proteinExistence type="predicted"/>
<name>A0A2Z6P4X6_TRISU</name>
<dbReference type="PANTHER" id="PTHR31282">
    <property type="entry name" value="WRKY TRANSCRIPTION FACTOR 21-RELATED"/>
    <property type="match status" value="1"/>
</dbReference>
<keyword evidence="3" id="KW-0238">DNA-binding</keyword>
<evidence type="ECO:0000256" key="3">
    <source>
        <dbReference type="ARBA" id="ARBA00023125"/>
    </source>
</evidence>
<feature type="domain" description="WRKY" evidence="6">
    <location>
        <begin position="125"/>
        <end position="182"/>
    </location>
</feature>
<dbReference type="GO" id="GO:0003700">
    <property type="term" value="F:DNA-binding transcription factor activity"/>
    <property type="evidence" value="ECO:0007669"/>
    <property type="project" value="InterPro"/>
</dbReference>
<dbReference type="InterPro" id="IPR036576">
    <property type="entry name" value="WRKY_dom_sf"/>
</dbReference>
<evidence type="ECO:0000313" key="8">
    <source>
        <dbReference type="Proteomes" id="UP000242715"/>
    </source>
</evidence>
<sequence length="248" mass="27914">MDNNNNNISKSVKKKVVINELVKGQEAATKLKFLLQNQKNYPFGYGSLSSYKLAANVLRSFTEALSIISQPAGCDDFLNLLDSGENKLPVVVSGNHPPSRGIKKSSLPAKGGRGCYKRRKNEETWSIVSSNIDDNHSWRKSYLRCRFKNDQGCLATKQVQKTQDNPDMYQLTYIGIHTCNTTLNNEEVLVNSDPDEVKLLTQSLTIKQEYPKQEPSKVMESDDNADALLVFQSLALEFGDTDFYFDEN</sequence>
<dbReference type="AlphaFoldDB" id="A0A2Z6P4X6"/>